<accession>A0A9J7D832</accession>
<name>A0A9J7D832_MUSDO</name>
<protein>
    <submittedName>
        <fullName evidence="3">Uncharacterized protein</fullName>
    </submittedName>
</protein>
<feature type="compositionally biased region" description="Polar residues" evidence="1">
    <location>
        <begin position="361"/>
        <end position="373"/>
    </location>
</feature>
<feature type="region of interest" description="Disordered" evidence="1">
    <location>
        <begin position="1092"/>
        <end position="1113"/>
    </location>
</feature>
<feature type="compositionally biased region" description="Polar residues" evidence="1">
    <location>
        <begin position="1092"/>
        <end position="1101"/>
    </location>
</feature>
<evidence type="ECO:0000256" key="1">
    <source>
        <dbReference type="SAM" id="MobiDB-lite"/>
    </source>
</evidence>
<dbReference type="KEGG" id="mde:101897168"/>
<feature type="compositionally biased region" description="Basic residues" evidence="1">
    <location>
        <begin position="424"/>
        <end position="444"/>
    </location>
</feature>
<feature type="region of interest" description="Disordered" evidence="1">
    <location>
        <begin position="420"/>
        <end position="444"/>
    </location>
</feature>
<proteinExistence type="predicted"/>
<dbReference type="GeneID" id="101897168"/>
<gene>
    <name evidence="3" type="primary">LOC101897168</name>
</gene>
<feature type="region of interest" description="Disordered" evidence="1">
    <location>
        <begin position="577"/>
        <end position="617"/>
    </location>
</feature>
<sequence>MQSTIEELDTLAETIAKTLDEPREIHLKQIVGRFVDLPRLLDNKTPGIYVFIVKWFRLYLKMQVSMNPKNVQLIRKFELTIPKAITYIIGCLQYKVRAKDAPNYHSTLLEIMNTILCNSQPNVLKEFEKFERGTISCLWKTISFVGDFNTQLLALTIYSKLLNSLSYTKREQELKMIQLIKLKKFRESLQKVVDGTQRLDVFYNVCRDFLNNFNMNLSNKCLVYSFYCKKVVFNNYEFFHPHSEQFWIDLNYYSHTISFKCRIKSECNSYKLKDFNTILKWNRIELEVDYLSITIHKSSVLSLPHNMQTDLKHLNIMRIYLPTAEKHRIKANNEMLEYFKNENETNYKDMQNETNERWPLNNVTNTPNSMRQESTSEDTEFDTITIAKDPNCSLEKSENYKPKSLKRKFFNYIEEPEATEIQKKKTSKKETARKKKTSSAKRTRILNPRPERKTVCAVIPIVDLTKSPNKLKNSKLQDNGCALQYLNEKYTKLSKDGVNDVCQNDDIYDYKSNNINEKFCQSYSKFKELRPVEKHPKSVDFRQISNKNLANEKNNMPPETSNMDEIFAKKLRKRKVTPQNIFNEDNKENKPKPNDSPAAAKRHTFGDNISTPLNSPVSIPRTPVSPINMAVSDINVTPTAVSEDIYKNGTFFGINSRAKNDNPQFGDIKPILQIENKETFKFQSVETTANCEALHDCVIYQNRLSDNSSDSETSDTETNVVQQHKRNSEKLQQVPQVSVLPMVHDYKKMSANKSNTDSIVLPSKVTEQRMKQVNFSPDVIISDNLNYTLNNGNNNESRAMTQRTVTSSLLRKSDSYGLNPMFPLEQKSINEGEKCQSNLKSHNNFQKVNEALRYPDLLSHTNISKKSTNNEILEITCYTRYVLRNNVSNLQEISDLVSSGRTLHTTARERPKNSNTNLYDHVDHKNVKSSKHQSSFKTVGKAIVIGQEKMNSINIPERPGPICRSNSATITDVTNKQYQQENRNEISNLNIDIFEIANTSNINEIVSEVGHTNMETVEMLHYYQENKSKCNSKIPNDLEHKDEPNSNVAKKILCKNTKPKNSSDNTSKEDKAQKKPFANNFDNFDHLYEDSSSYGVSTQQQHNKDSDNSLPALNNPFKLEAEIQEHSITKSQANTKHVELLYGKCLTNYFNIIKEIMCEMNENFLRSVEQRKKLDMLRRSMEQIIHTMQKQCEKYLTKSDEFERCQENIENILEVISTDGDILNANNECTQFINQFRILEQNLRKKISTKYLNLKNQTIEKDIQKLFDNI</sequence>
<dbReference type="OrthoDB" id="10256849at2759"/>
<keyword evidence="2" id="KW-1185">Reference proteome</keyword>
<dbReference type="RefSeq" id="XP_011292154.2">
    <property type="nucleotide sequence ID" value="XM_011293852.3"/>
</dbReference>
<feature type="compositionally biased region" description="Basic and acidic residues" evidence="1">
    <location>
        <begin position="584"/>
        <end position="593"/>
    </location>
</feature>
<dbReference type="VEuPathDB" id="VectorBase:MDOMA2_006375"/>
<evidence type="ECO:0000313" key="3">
    <source>
        <dbReference type="RefSeq" id="XP_011292154.2"/>
    </source>
</evidence>
<feature type="compositionally biased region" description="Polar residues" evidence="1">
    <location>
        <begin position="607"/>
        <end position="617"/>
    </location>
</feature>
<evidence type="ECO:0000313" key="2">
    <source>
        <dbReference type="Proteomes" id="UP001652621"/>
    </source>
</evidence>
<feature type="region of interest" description="Disordered" evidence="1">
    <location>
        <begin position="358"/>
        <end position="379"/>
    </location>
</feature>
<dbReference type="Proteomes" id="UP001652621">
    <property type="component" value="Unplaced"/>
</dbReference>
<organism evidence="2 3">
    <name type="scientific">Musca domestica</name>
    <name type="common">House fly</name>
    <dbReference type="NCBI Taxonomy" id="7370"/>
    <lineage>
        <taxon>Eukaryota</taxon>
        <taxon>Metazoa</taxon>
        <taxon>Ecdysozoa</taxon>
        <taxon>Arthropoda</taxon>
        <taxon>Hexapoda</taxon>
        <taxon>Insecta</taxon>
        <taxon>Pterygota</taxon>
        <taxon>Neoptera</taxon>
        <taxon>Endopterygota</taxon>
        <taxon>Diptera</taxon>
        <taxon>Brachycera</taxon>
        <taxon>Muscomorpha</taxon>
        <taxon>Muscoidea</taxon>
        <taxon>Muscidae</taxon>
        <taxon>Musca</taxon>
    </lineage>
</organism>
<reference evidence="3" key="1">
    <citation type="submission" date="2025-08" db="UniProtKB">
        <authorList>
            <consortium name="RefSeq"/>
        </authorList>
    </citation>
    <scope>IDENTIFICATION</scope>
    <source>
        <strain evidence="3">Aabys</strain>
        <tissue evidence="3">Whole body</tissue>
    </source>
</reference>
<dbReference type="AlphaFoldDB" id="A0A9J7D832"/>
<feature type="region of interest" description="Disordered" evidence="1">
    <location>
        <begin position="1033"/>
        <end position="1076"/>
    </location>
</feature>